<gene>
    <name evidence="1" type="ORF">RZN69_03080</name>
</gene>
<dbReference type="RefSeq" id="WP_317834540.1">
    <property type="nucleotide sequence ID" value="NZ_CP136920.1"/>
</dbReference>
<accession>A0AAQ3LAU8</accession>
<evidence type="ECO:0000313" key="1">
    <source>
        <dbReference type="EMBL" id="WOO42056.1"/>
    </source>
</evidence>
<reference evidence="1 2" key="1">
    <citation type="submission" date="2023-10" db="EMBL/GenBank/DDBJ databases">
        <title>Rubellicoccus peritrichatus gen. nov., sp. nov., isolated from an algae of coral reef tank.</title>
        <authorList>
            <person name="Luo J."/>
        </authorList>
    </citation>
    <scope>NUCLEOTIDE SEQUENCE [LARGE SCALE GENOMIC DNA]</scope>
    <source>
        <strain evidence="1 2">CR14</strain>
    </source>
</reference>
<dbReference type="Gene3D" id="2.40.10.10">
    <property type="entry name" value="Trypsin-like serine proteases"/>
    <property type="match status" value="2"/>
</dbReference>
<dbReference type="SUPFAM" id="SSF50494">
    <property type="entry name" value="Trypsin-like serine proteases"/>
    <property type="match status" value="1"/>
</dbReference>
<proteinExistence type="predicted"/>
<dbReference type="AlphaFoldDB" id="A0AAQ3LAU8"/>
<organism evidence="1 2">
    <name type="scientific">Rubellicoccus peritrichatus</name>
    <dbReference type="NCBI Taxonomy" id="3080537"/>
    <lineage>
        <taxon>Bacteria</taxon>
        <taxon>Pseudomonadati</taxon>
        <taxon>Verrucomicrobiota</taxon>
        <taxon>Opitutia</taxon>
        <taxon>Puniceicoccales</taxon>
        <taxon>Cerasicoccaceae</taxon>
        <taxon>Rubellicoccus</taxon>
    </lineage>
</organism>
<dbReference type="KEGG" id="puo:RZN69_03080"/>
<evidence type="ECO:0000313" key="2">
    <source>
        <dbReference type="Proteomes" id="UP001304300"/>
    </source>
</evidence>
<sequence length="508" mass="56539">MATHWAKGELAWHAQPRQAFVAGFPLPEAESFILSPSSDYLVVYEKADRYYLKVRIGEADRIIAVIKEHNGNPLGVVTDSSYRPVQAIKIKVPKYYVIFKPGESYEVLEHEKDKITLAMPAFSPVESYAFPKSYFVIKAKAGASKSASSESSGSREKDLAKVIAELGMQNECADIEIAEAAEDYACLIEGDLGSGTGFLMREGNNVYCYTAFHVIDGMRSPDPVIRLLNGTTIKPLTLEVANKRDIARMLVANCPPALAGYRRPKLDEELYVKGNSQGRGRITTLDGKVTGISEDEVETNAGFTSGNSGSALVAKSDGLVIGVASYIEQLGSEFDLASKGTRFAKPRRVAEIVDSDIEWIPADLKQLHNANRKYHEHELFLAECTDVMMRIANSPNQQLSTDGISNSILRGWINNRNQQVKTLTDNLNASNRSEEDVQVFANGYLQEVTQQHAYFRRLCQSREAQVRALRNYPGTEFQKELTLRLLGEYEQLGDINDYILKHTSDIKF</sequence>
<dbReference type="GO" id="GO:0008233">
    <property type="term" value="F:peptidase activity"/>
    <property type="evidence" value="ECO:0007669"/>
    <property type="project" value="UniProtKB-KW"/>
</dbReference>
<dbReference type="Proteomes" id="UP001304300">
    <property type="component" value="Chromosome"/>
</dbReference>
<name>A0AAQ3LAU8_9BACT</name>
<dbReference type="EMBL" id="CP136920">
    <property type="protein sequence ID" value="WOO42056.1"/>
    <property type="molecule type" value="Genomic_DNA"/>
</dbReference>
<protein>
    <submittedName>
        <fullName evidence="1">Serine protease</fullName>
    </submittedName>
</protein>
<keyword evidence="2" id="KW-1185">Reference proteome</keyword>
<keyword evidence="1" id="KW-0645">Protease</keyword>
<dbReference type="GO" id="GO:0006508">
    <property type="term" value="P:proteolysis"/>
    <property type="evidence" value="ECO:0007669"/>
    <property type="project" value="UniProtKB-KW"/>
</dbReference>
<dbReference type="InterPro" id="IPR009003">
    <property type="entry name" value="Peptidase_S1_PA"/>
</dbReference>
<dbReference type="InterPro" id="IPR043504">
    <property type="entry name" value="Peptidase_S1_PA_chymotrypsin"/>
</dbReference>
<keyword evidence="1" id="KW-0378">Hydrolase</keyword>
<dbReference type="Pfam" id="PF13365">
    <property type="entry name" value="Trypsin_2"/>
    <property type="match status" value="1"/>
</dbReference>